<gene>
    <name evidence="5" type="ORF">IF188_11845</name>
</gene>
<dbReference type="InterPro" id="IPR046532">
    <property type="entry name" value="DUF6597"/>
</dbReference>
<dbReference type="Proteomes" id="UP000598426">
    <property type="component" value="Unassembled WGS sequence"/>
</dbReference>
<dbReference type="PROSITE" id="PS01124">
    <property type="entry name" value="HTH_ARAC_FAMILY_2"/>
    <property type="match status" value="1"/>
</dbReference>
<dbReference type="Gene3D" id="1.10.10.60">
    <property type="entry name" value="Homeodomain-like"/>
    <property type="match status" value="1"/>
</dbReference>
<dbReference type="PROSITE" id="PS00041">
    <property type="entry name" value="HTH_ARAC_FAMILY_1"/>
    <property type="match status" value="1"/>
</dbReference>
<dbReference type="InterPro" id="IPR050204">
    <property type="entry name" value="AraC_XylS_family_regulators"/>
</dbReference>
<feature type="domain" description="HTH araC/xylS-type" evidence="4">
    <location>
        <begin position="150"/>
        <end position="252"/>
    </location>
</feature>
<dbReference type="EMBL" id="JACXZS010000007">
    <property type="protein sequence ID" value="MBD3942391.1"/>
    <property type="molecule type" value="Genomic_DNA"/>
</dbReference>
<dbReference type="PANTHER" id="PTHR46796">
    <property type="entry name" value="HTH-TYPE TRANSCRIPTIONAL ACTIVATOR RHAS-RELATED"/>
    <property type="match status" value="1"/>
</dbReference>
<reference evidence="5 6" key="1">
    <citation type="submission" date="2020-09" db="EMBL/GenBank/DDBJ databases">
        <title>Isolation and identification of active actinomycetes.</title>
        <authorList>
            <person name="Li X."/>
        </authorList>
    </citation>
    <scope>NUCLEOTIDE SEQUENCE [LARGE SCALE GENOMIC DNA]</scope>
    <source>
        <strain evidence="5 6">NEAU-LLC</strain>
    </source>
</reference>
<evidence type="ECO:0000256" key="2">
    <source>
        <dbReference type="ARBA" id="ARBA00023125"/>
    </source>
</evidence>
<proteinExistence type="predicted"/>
<dbReference type="Pfam" id="PF20240">
    <property type="entry name" value="DUF6597"/>
    <property type="match status" value="1"/>
</dbReference>
<keyword evidence="1" id="KW-0805">Transcription regulation</keyword>
<dbReference type="Pfam" id="PF12833">
    <property type="entry name" value="HTH_18"/>
    <property type="match status" value="1"/>
</dbReference>
<protein>
    <submittedName>
        <fullName evidence="5">AraC family transcriptional regulator</fullName>
    </submittedName>
</protein>
<keyword evidence="6" id="KW-1185">Reference proteome</keyword>
<evidence type="ECO:0000256" key="1">
    <source>
        <dbReference type="ARBA" id="ARBA00023015"/>
    </source>
</evidence>
<sequence length="253" mass="27434">MTDPNRGVLYPDRLPHFTRLPPGEAASDLVEWYWIPQWDLPEGVESRQAVLSYPAANLAVEPDGVTLWGVTTRAGERVLRGSGWAVGALLRPAALAQLTAAPASLADQHIVLDEPALQSAVVAAMPDVQAAVAIVEAWLVARVGVVTPEARLANAMAELLMTDPTTLRLDDAAERLRVSARTLQRLAHRTVGLSPAAMIRRRRLQEAAQRVRDDPSASLAAIAADLGYADQAHLANDFRRMLGFTPSDYRGER</sequence>
<dbReference type="InterPro" id="IPR009057">
    <property type="entry name" value="Homeodomain-like_sf"/>
</dbReference>
<dbReference type="InterPro" id="IPR018060">
    <property type="entry name" value="HTH_AraC"/>
</dbReference>
<evidence type="ECO:0000259" key="4">
    <source>
        <dbReference type="PROSITE" id="PS01124"/>
    </source>
</evidence>
<keyword evidence="2" id="KW-0238">DNA-binding</keyword>
<dbReference type="InterPro" id="IPR018062">
    <property type="entry name" value="HTH_AraC-typ_CS"/>
</dbReference>
<evidence type="ECO:0000313" key="5">
    <source>
        <dbReference type="EMBL" id="MBD3942391.1"/>
    </source>
</evidence>
<keyword evidence="3" id="KW-0804">Transcription</keyword>
<dbReference type="SUPFAM" id="SSF46689">
    <property type="entry name" value="Homeodomain-like"/>
    <property type="match status" value="1"/>
</dbReference>
<name>A0ABR8NP43_9MICO</name>
<comment type="caution">
    <text evidence="5">The sequence shown here is derived from an EMBL/GenBank/DDBJ whole genome shotgun (WGS) entry which is preliminary data.</text>
</comment>
<dbReference type="SMART" id="SM00342">
    <property type="entry name" value="HTH_ARAC"/>
    <property type="match status" value="1"/>
</dbReference>
<evidence type="ECO:0000256" key="3">
    <source>
        <dbReference type="ARBA" id="ARBA00023163"/>
    </source>
</evidence>
<organism evidence="5 6">
    <name type="scientific">Microbacterium helvum</name>
    <dbReference type="NCBI Taxonomy" id="2773713"/>
    <lineage>
        <taxon>Bacteria</taxon>
        <taxon>Bacillati</taxon>
        <taxon>Actinomycetota</taxon>
        <taxon>Actinomycetes</taxon>
        <taxon>Micrococcales</taxon>
        <taxon>Microbacteriaceae</taxon>
        <taxon>Microbacterium</taxon>
    </lineage>
</organism>
<evidence type="ECO:0000313" key="6">
    <source>
        <dbReference type="Proteomes" id="UP000598426"/>
    </source>
</evidence>
<dbReference type="RefSeq" id="WP_191172012.1">
    <property type="nucleotide sequence ID" value="NZ_JACXZS010000007.1"/>
</dbReference>
<accession>A0ABR8NP43</accession>